<dbReference type="PRINTS" id="PR00364">
    <property type="entry name" value="DISEASERSIST"/>
</dbReference>
<dbReference type="Pfam" id="PF00931">
    <property type="entry name" value="NB-ARC"/>
    <property type="match status" value="1"/>
</dbReference>
<dbReference type="InterPro" id="IPR058192">
    <property type="entry name" value="WHD_ROQ1-like"/>
</dbReference>
<dbReference type="OMA" id="ETIEMHD"/>
<dbReference type="EMBL" id="KK198760">
    <property type="protein sequence ID" value="KCW59414.1"/>
    <property type="molecule type" value="Genomic_DNA"/>
</dbReference>
<organism evidence="5">
    <name type="scientific">Eucalyptus grandis</name>
    <name type="common">Flooded gum</name>
    <dbReference type="NCBI Taxonomy" id="71139"/>
    <lineage>
        <taxon>Eukaryota</taxon>
        <taxon>Viridiplantae</taxon>
        <taxon>Streptophyta</taxon>
        <taxon>Embryophyta</taxon>
        <taxon>Tracheophyta</taxon>
        <taxon>Spermatophyta</taxon>
        <taxon>Magnoliopsida</taxon>
        <taxon>eudicotyledons</taxon>
        <taxon>Gunneridae</taxon>
        <taxon>Pentapetalae</taxon>
        <taxon>rosids</taxon>
        <taxon>malvids</taxon>
        <taxon>Myrtales</taxon>
        <taxon>Myrtaceae</taxon>
        <taxon>Myrtoideae</taxon>
        <taxon>Eucalypteae</taxon>
        <taxon>Eucalyptus</taxon>
    </lineage>
</organism>
<gene>
    <name evidence="5" type="ORF">EUGRSUZ_H02129</name>
</gene>
<accession>A0A059B076</accession>
<evidence type="ECO:0000259" key="4">
    <source>
        <dbReference type="Pfam" id="PF23282"/>
    </source>
</evidence>
<dbReference type="SUPFAM" id="SSF46785">
    <property type="entry name" value="Winged helix' DNA-binding domain"/>
    <property type="match status" value="1"/>
</dbReference>
<evidence type="ECO:0000256" key="1">
    <source>
        <dbReference type="ARBA" id="ARBA00022614"/>
    </source>
</evidence>
<reference evidence="5" key="1">
    <citation type="submission" date="2013-07" db="EMBL/GenBank/DDBJ databases">
        <title>The genome of Eucalyptus grandis.</title>
        <authorList>
            <person name="Schmutz J."/>
            <person name="Hayes R."/>
            <person name="Myburg A."/>
            <person name="Tuskan G."/>
            <person name="Grattapaglia D."/>
            <person name="Rokhsar D.S."/>
        </authorList>
    </citation>
    <scope>NUCLEOTIDE SEQUENCE</scope>
    <source>
        <tissue evidence="5">Leaf extractions</tissue>
    </source>
</reference>
<evidence type="ECO:0000313" key="5">
    <source>
        <dbReference type="EMBL" id="KCW59414.1"/>
    </source>
</evidence>
<dbReference type="PANTHER" id="PTHR11017:SF292">
    <property type="entry name" value="AAA+ ATPASE DOMAIN-CONTAINING PROTEIN"/>
    <property type="match status" value="1"/>
</dbReference>
<dbReference type="AlphaFoldDB" id="A0A059B076"/>
<dbReference type="InterPro" id="IPR036390">
    <property type="entry name" value="WH_DNA-bd_sf"/>
</dbReference>
<dbReference type="SUPFAM" id="SSF52540">
    <property type="entry name" value="P-loop containing nucleoside triphosphate hydrolases"/>
    <property type="match status" value="1"/>
</dbReference>
<dbReference type="eggNOG" id="KOG3415">
    <property type="taxonomic scope" value="Eukaryota"/>
</dbReference>
<dbReference type="InterPro" id="IPR002182">
    <property type="entry name" value="NB-ARC"/>
</dbReference>
<keyword evidence="2" id="KW-0677">Repeat</keyword>
<dbReference type="InParanoid" id="A0A059B076"/>
<proteinExistence type="predicted"/>
<dbReference type="InterPro" id="IPR027417">
    <property type="entry name" value="P-loop_NTPase"/>
</dbReference>
<dbReference type="Pfam" id="PF23282">
    <property type="entry name" value="WHD_ROQ1"/>
    <property type="match status" value="1"/>
</dbReference>
<keyword evidence="1" id="KW-0433">Leucine-rich repeat</keyword>
<dbReference type="InterPro" id="IPR042197">
    <property type="entry name" value="Apaf_helical"/>
</dbReference>
<sequence>MITTKSDDDVLFIGLWGKGGIGKTTLAKALYNAIFRQFDSSCFLANVRETSKDSKDLVPLQGKLLSEILGQELAVSSVDRGINLIQERLCHKKVLLVLDDVNEVRQLDALAGECEWFGEGSIIIITSRDRHMLASLGIDKYHIYEVKTLDHCEALELFNKHALPRNNEIVIRRDLVDTALHYANGLPLALEILGRFLRGRGEHEWKSTLSKLAKSPNEKINGVLKLSYDGLEHHEKEIFLDIACFFKGRTINYIMKVLDSCDFETTIGVQVLVEKSLIFEDGGTLCMHDLIHMMGMDIVKQECLGDPGKRSRLWLYDDVHYVLSEDMGTSAIKAIVLDLPKPKEIHIGPDAFTNMRRLRGPICLPNELRWLEWPECPYPEWCSGPKNLAGLDLRRSNIYVVREQFKVRI</sequence>
<dbReference type="InterPro" id="IPR044974">
    <property type="entry name" value="Disease_R_plants"/>
</dbReference>
<evidence type="ECO:0000259" key="3">
    <source>
        <dbReference type="Pfam" id="PF00931"/>
    </source>
</evidence>
<dbReference type="Gene3D" id="1.10.8.430">
    <property type="entry name" value="Helical domain of apoptotic protease-activating factors"/>
    <property type="match status" value="1"/>
</dbReference>
<dbReference type="GO" id="GO:0006952">
    <property type="term" value="P:defense response"/>
    <property type="evidence" value="ECO:0007669"/>
    <property type="project" value="InterPro"/>
</dbReference>
<feature type="domain" description="NB-ARC" evidence="3">
    <location>
        <begin position="7"/>
        <end position="166"/>
    </location>
</feature>
<dbReference type="PANTHER" id="PTHR11017">
    <property type="entry name" value="LEUCINE-RICH REPEAT-CONTAINING PROTEIN"/>
    <property type="match status" value="1"/>
</dbReference>
<dbReference type="GO" id="GO:0043531">
    <property type="term" value="F:ADP binding"/>
    <property type="evidence" value="ECO:0007669"/>
    <property type="project" value="InterPro"/>
</dbReference>
<name>A0A059B076_EUCGR</name>
<feature type="domain" description="Disease resistance protein Roq1-like winged-helix" evidence="4">
    <location>
        <begin position="233"/>
        <end position="301"/>
    </location>
</feature>
<dbReference type="Gramene" id="KCW59414">
    <property type="protein sequence ID" value="KCW59414"/>
    <property type="gene ID" value="EUGRSUZ_H02129"/>
</dbReference>
<protein>
    <submittedName>
        <fullName evidence="5">Uncharacterized protein</fullName>
    </submittedName>
</protein>
<dbReference type="Gene3D" id="3.40.50.300">
    <property type="entry name" value="P-loop containing nucleotide triphosphate hydrolases"/>
    <property type="match status" value="1"/>
</dbReference>
<evidence type="ECO:0000256" key="2">
    <source>
        <dbReference type="ARBA" id="ARBA00022737"/>
    </source>
</evidence>